<proteinExistence type="predicted"/>
<dbReference type="EMBL" id="QNVU01000019">
    <property type="protein sequence ID" value="REC49242.1"/>
    <property type="molecule type" value="Genomic_DNA"/>
</dbReference>
<name>A0A3D9B7X6_9FLAO</name>
<dbReference type="Proteomes" id="UP000256924">
    <property type="component" value="Unassembled WGS sequence"/>
</dbReference>
<dbReference type="AlphaFoldDB" id="A0A3D9B7X6"/>
<keyword evidence="2" id="KW-1185">Reference proteome</keyword>
<dbReference type="RefSeq" id="WP_116098677.1">
    <property type="nucleotide sequence ID" value="NZ_QNVU01000019.1"/>
</dbReference>
<sequence length="91" mass="10936">MLKICWVGYEDMLNFQKAYKNWLENYRYFRLKYCSRTLTKKDCTVFYQYHKILIEKLKELNTIYPEGNLYDCKLSETTNPIVLGNTSLGTL</sequence>
<accession>A0A3D9B7X6</accession>
<comment type="caution">
    <text evidence="1">The sequence shown here is derived from an EMBL/GenBank/DDBJ whole genome shotgun (WGS) entry which is preliminary data.</text>
</comment>
<organism evidence="1 2">
    <name type="scientific">Candidatus Chryseobacterium massiliense</name>
    <dbReference type="NCBI Taxonomy" id="204089"/>
    <lineage>
        <taxon>Bacteria</taxon>
        <taxon>Pseudomonadati</taxon>
        <taxon>Bacteroidota</taxon>
        <taxon>Flavobacteriia</taxon>
        <taxon>Flavobacteriales</taxon>
        <taxon>Weeksellaceae</taxon>
        <taxon>Chryseobacterium group</taxon>
        <taxon>Chryseobacterium</taxon>
    </lineage>
</organism>
<protein>
    <submittedName>
        <fullName evidence="1">Uncharacterized protein</fullName>
    </submittedName>
</protein>
<reference evidence="1 2" key="1">
    <citation type="journal article" date="2004" name="Emerg. Infect. Dis.">
        <title>Amoebae-resisting bacteria isolated from human nasal swabs by amoebal coculture.</title>
        <authorList>
            <person name="Greub G."/>
            <person name="La Scola B."/>
            <person name="Raoult D."/>
        </authorList>
    </citation>
    <scope>NUCLEOTIDE SEQUENCE [LARGE SCALE GENOMIC DNA]</scope>
    <source>
        <strain evidence="1 2">CCUG 51329</strain>
    </source>
</reference>
<evidence type="ECO:0000313" key="2">
    <source>
        <dbReference type="Proteomes" id="UP000256924"/>
    </source>
</evidence>
<gene>
    <name evidence="1" type="ORF">DRF68_10965</name>
</gene>
<evidence type="ECO:0000313" key="1">
    <source>
        <dbReference type="EMBL" id="REC49242.1"/>
    </source>
</evidence>